<reference evidence="2 3" key="1">
    <citation type="submission" date="2023-02" db="EMBL/GenBank/DDBJ databases">
        <title>LHISI_Scaffold_Assembly.</title>
        <authorList>
            <person name="Stuart O.P."/>
            <person name="Cleave R."/>
            <person name="Magrath M.J.L."/>
            <person name="Mikheyev A.S."/>
        </authorList>
    </citation>
    <scope>NUCLEOTIDE SEQUENCE [LARGE SCALE GENOMIC DNA]</scope>
    <source>
        <strain evidence="2">Daus_M_001</strain>
        <tissue evidence="2">Leg muscle</tissue>
    </source>
</reference>
<evidence type="ECO:0000313" key="2">
    <source>
        <dbReference type="EMBL" id="KAJ8867311.1"/>
    </source>
</evidence>
<gene>
    <name evidence="2" type="ORF">PR048_031112</name>
</gene>
<evidence type="ECO:0000256" key="1">
    <source>
        <dbReference type="SAM" id="MobiDB-lite"/>
    </source>
</evidence>
<dbReference type="EMBL" id="JARBHB010000015">
    <property type="protein sequence ID" value="KAJ8867311.1"/>
    <property type="molecule type" value="Genomic_DNA"/>
</dbReference>
<feature type="compositionally biased region" description="Polar residues" evidence="1">
    <location>
        <begin position="589"/>
        <end position="607"/>
    </location>
</feature>
<feature type="compositionally biased region" description="Basic and acidic residues" evidence="1">
    <location>
        <begin position="483"/>
        <end position="496"/>
    </location>
</feature>
<feature type="region of interest" description="Disordered" evidence="1">
    <location>
        <begin position="589"/>
        <end position="621"/>
    </location>
</feature>
<keyword evidence="3" id="KW-1185">Reference proteome</keyword>
<dbReference type="Gene3D" id="3.30.420.10">
    <property type="entry name" value="Ribonuclease H-like superfamily/Ribonuclease H"/>
    <property type="match status" value="1"/>
</dbReference>
<comment type="caution">
    <text evidence="2">The sequence shown here is derived from an EMBL/GenBank/DDBJ whole genome shotgun (WGS) entry which is preliminary data.</text>
</comment>
<organism evidence="2 3">
    <name type="scientific">Dryococelus australis</name>
    <dbReference type="NCBI Taxonomy" id="614101"/>
    <lineage>
        <taxon>Eukaryota</taxon>
        <taxon>Metazoa</taxon>
        <taxon>Ecdysozoa</taxon>
        <taxon>Arthropoda</taxon>
        <taxon>Hexapoda</taxon>
        <taxon>Insecta</taxon>
        <taxon>Pterygota</taxon>
        <taxon>Neoptera</taxon>
        <taxon>Polyneoptera</taxon>
        <taxon>Phasmatodea</taxon>
        <taxon>Verophasmatodea</taxon>
        <taxon>Anareolatae</taxon>
        <taxon>Phasmatidae</taxon>
        <taxon>Eurycanthinae</taxon>
        <taxon>Dryococelus</taxon>
    </lineage>
</organism>
<feature type="region of interest" description="Disordered" evidence="1">
    <location>
        <begin position="238"/>
        <end position="260"/>
    </location>
</feature>
<accession>A0ABQ9G757</accession>
<dbReference type="Proteomes" id="UP001159363">
    <property type="component" value="Chromosome 14"/>
</dbReference>
<sequence>MQWYVDNNVRRLDWPAQSPDLNSARPKSIAQLMEWLQEEWRRIPVDALQTLVESMPDRVAAVIAARADEGETRSVWSNAGMGGVGETGDPGEDPLTSRIVRHDSHMRKSGELLQPGIEPGSPWEYLDLLQLVVPRGLGHASQPEESFPGLAPLAPPQQLVGRVRGYRQRHVAGPGTHNVLVQEAGRGHELRHGAQRPTYIHLHAITRKMKMELGDQIWLYRKLFGTTGDIQRLIRRPGQREVRRGARRRQDASQWPPSLEGPREVCTVNCRCRYIEETQPSATRINVNWFQTGRVADLQSEGRGFTPRCLRRGGCSARLSHWEFVNKSVSLELRQRYLSDATISNGYSLAQGTSQMRPSVTVAASHRVPLRWYLSDATISNGYSLAQGTSQMRPSVTVAASHRVPLRCDHQWSSVPSEVSVDADLGYFADVGGADGEGDAVGDAEHEPGEVEDPGGARRGHGGPAHDVEACRQLDGQLVAQVRRHDASRHGTEDGAQRQQAADPRQLRLRQLDVVALTEQRQRRRCPAQRAASAHVRQARCRWAGREVGEQIGMQIGILLDRQVDRQASRYVGRQIGWQEFRQRESPSLSWAGSEAHTGSSSITTLPTPGGRTRANQHEGTSKRVAGNTVLLLPSLSIHLREVAIASAFLVVRGLHSGGYGFETWFSHPEIRFEWFSRNNSGRGATVAEQLACSPLTKAIRVQYGFSHVGNCVGRRCWSAGFLGDLQFHPPLSFRCCSILTSIALIGSQDLDTMANHFHVLFLFEKRSNGLDIDETLENCFGYGDVCTFHDVSLSHHQPNKGITPYLITEIDGADIDTHVAVCTVV</sequence>
<feature type="compositionally biased region" description="Basic and acidic residues" evidence="1">
    <location>
        <begin position="238"/>
        <end position="251"/>
    </location>
</feature>
<name>A0ABQ9G757_9NEOP</name>
<feature type="region of interest" description="Disordered" evidence="1">
    <location>
        <begin position="482"/>
        <end position="507"/>
    </location>
</feature>
<proteinExistence type="predicted"/>
<feature type="region of interest" description="Disordered" evidence="1">
    <location>
        <begin position="432"/>
        <end position="467"/>
    </location>
</feature>
<dbReference type="InterPro" id="IPR036397">
    <property type="entry name" value="RNaseH_sf"/>
</dbReference>
<protein>
    <submittedName>
        <fullName evidence="2">Uncharacterized protein</fullName>
    </submittedName>
</protein>
<evidence type="ECO:0000313" key="3">
    <source>
        <dbReference type="Proteomes" id="UP001159363"/>
    </source>
</evidence>